<feature type="compositionally biased region" description="Low complexity" evidence="8">
    <location>
        <begin position="182"/>
        <end position="192"/>
    </location>
</feature>
<dbReference type="InterPro" id="IPR036875">
    <property type="entry name" value="Znf_CCHC_sf"/>
</dbReference>
<dbReference type="CDD" id="cd01647">
    <property type="entry name" value="RT_LTR"/>
    <property type="match status" value="1"/>
</dbReference>
<evidence type="ECO:0000256" key="6">
    <source>
        <dbReference type="ARBA" id="ARBA00022801"/>
    </source>
</evidence>
<keyword evidence="7" id="KW-0695">RNA-directed DNA polymerase</keyword>
<keyword evidence="10" id="KW-1185">Reference proteome</keyword>
<evidence type="ECO:0000313" key="11">
    <source>
        <dbReference type="RefSeq" id="XP_071926113.1"/>
    </source>
</evidence>
<dbReference type="Pfam" id="PF00078">
    <property type="entry name" value="RVT_1"/>
    <property type="match status" value="1"/>
</dbReference>
<evidence type="ECO:0000256" key="4">
    <source>
        <dbReference type="ARBA" id="ARBA00022722"/>
    </source>
</evidence>
<dbReference type="InterPro" id="IPR050951">
    <property type="entry name" value="Retrovirus_Pol_polyprotein"/>
</dbReference>
<dbReference type="InterPro" id="IPR021109">
    <property type="entry name" value="Peptidase_aspartic_dom_sf"/>
</dbReference>
<dbReference type="Proteomes" id="UP001652660">
    <property type="component" value="Chromosome 11c"/>
</dbReference>
<keyword evidence="6" id="KW-0378">Hydrolase</keyword>
<proteinExistence type="predicted"/>
<dbReference type="InterPro" id="IPR000477">
    <property type="entry name" value="RT_dom"/>
</dbReference>
<feature type="compositionally biased region" description="Polar residues" evidence="8">
    <location>
        <begin position="977"/>
        <end position="989"/>
    </location>
</feature>
<dbReference type="InterPro" id="IPR001878">
    <property type="entry name" value="Znf_CCHC"/>
</dbReference>
<dbReference type="Pfam" id="PF08284">
    <property type="entry name" value="RVP_2"/>
    <property type="match status" value="1"/>
</dbReference>
<dbReference type="CDD" id="cd09274">
    <property type="entry name" value="RNase_HI_RT_Ty3"/>
    <property type="match status" value="1"/>
</dbReference>
<organism evidence="10 11">
    <name type="scientific">Coffea arabica</name>
    <name type="common">Arabian coffee</name>
    <dbReference type="NCBI Taxonomy" id="13443"/>
    <lineage>
        <taxon>Eukaryota</taxon>
        <taxon>Viridiplantae</taxon>
        <taxon>Streptophyta</taxon>
        <taxon>Embryophyta</taxon>
        <taxon>Tracheophyta</taxon>
        <taxon>Spermatophyta</taxon>
        <taxon>Magnoliopsida</taxon>
        <taxon>eudicotyledons</taxon>
        <taxon>Gunneridae</taxon>
        <taxon>Pentapetalae</taxon>
        <taxon>asterids</taxon>
        <taxon>lamiids</taxon>
        <taxon>Gentianales</taxon>
        <taxon>Rubiaceae</taxon>
        <taxon>Ixoroideae</taxon>
        <taxon>Gardenieae complex</taxon>
        <taxon>Bertiereae - Coffeeae clade</taxon>
        <taxon>Coffeeae</taxon>
        <taxon>Coffea</taxon>
    </lineage>
</organism>
<evidence type="ECO:0000256" key="3">
    <source>
        <dbReference type="ARBA" id="ARBA00022695"/>
    </source>
</evidence>
<reference evidence="11" key="1">
    <citation type="submission" date="2025-08" db="UniProtKB">
        <authorList>
            <consortium name="RefSeq"/>
        </authorList>
    </citation>
    <scope>IDENTIFICATION</scope>
    <source>
        <tissue evidence="11">Leaves</tissue>
    </source>
</reference>
<evidence type="ECO:0000259" key="9">
    <source>
        <dbReference type="PROSITE" id="PS50878"/>
    </source>
</evidence>
<feature type="region of interest" description="Disordered" evidence="8">
    <location>
        <begin position="962"/>
        <end position="989"/>
    </location>
</feature>
<dbReference type="EC" id="2.7.7.49" evidence="1"/>
<accession>A0ABM4W2V6</accession>
<dbReference type="Gene3D" id="2.40.70.10">
    <property type="entry name" value="Acid Proteases"/>
    <property type="match status" value="1"/>
</dbReference>
<dbReference type="InterPro" id="IPR041373">
    <property type="entry name" value="RT_RNaseH"/>
</dbReference>
<feature type="compositionally biased region" description="Polar residues" evidence="8">
    <location>
        <begin position="201"/>
        <end position="210"/>
    </location>
</feature>
<protein>
    <recommendedName>
        <fullName evidence="1">RNA-directed DNA polymerase</fullName>
        <ecNumber evidence="1">2.7.7.49</ecNumber>
    </recommendedName>
</protein>
<feature type="region of interest" description="Disordered" evidence="8">
    <location>
        <begin position="155"/>
        <end position="217"/>
    </location>
</feature>
<dbReference type="RefSeq" id="XP_071926113.1">
    <property type="nucleotide sequence ID" value="XM_072070012.1"/>
</dbReference>
<dbReference type="SUPFAM" id="SSF56672">
    <property type="entry name" value="DNA/RNA polymerases"/>
    <property type="match status" value="1"/>
</dbReference>
<evidence type="ECO:0000256" key="7">
    <source>
        <dbReference type="ARBA" id="ARBA00022918"/>
    </source>
</evidence>
<dbReference type="Pfam" id="PF03732">
    <property type="entry name" value="Retrotrans_gag"/>
    <property type="match status" value="1"/>
</dbReference>
<dbReference type="PANTHER" id="PTHR37984">
    <property type="entry name" value="PROTEIN CBG26694"/>
    <property type="match status" value="1"/>
</dbReference>
<evidence type="ECO:0000256" key="2">
    <source>
        <dbReference type="ARBA" id="ARBA00022679"/>
    </source>
</evidence>
<sequence length="989" mass="112191">MIDIFAALHYSEERQVTFAVFQLEGAARSWWNVIRMKWDREQTPRTWVNSVRDFNAKYFPPLVQEKREDEFIRLRQGTQSVAEYESQFTRLSKFAPELILTEQRRVRRFTQGLNVEIQKDLAVAQIHTFSDAVEKALRVENARLQVRNFQVKKRGFSASSSTQGDKGTPPKFGRGAGGGRQPGMTRGTPPRGGHNGRDPQKSTSQGSSASVARGPCGFCGKPNHTEDNCWRKERRCLRCGSAEHQIANCPVLPREARATTQSSKANSGQSKVEGTKPKVPARVYSLEQQQVPDSSGVVEGERKLLGNLISLAIKGYDVILGMDWLAKYDAQLDCKRKVVEFRIPGEATLRLDVRGSLASSALISGIRARKFLYRGAQGFLAFLINTPTDKLRVEDVPTVSEYPDVFPDELVTLPPEREIEFKIDLLPGASPISKTPYRMAPAELKELKLQLQDLLERGFIRESGSPWGAPVLFVKKKDGTLRLCIDYRGLNNMTIKNKYPLPHIDELFDQLQGAVVFSKLDLRQGYYQLLIKQEDVPKTAFNSRYGHFEFAVMPFGLTNAPAAFMDLMHRVFKPYLDRFVVVFIDDILVYSKTREEHEQHLKLVLQTLRDHQIYAKFSKCEFWLEKISFLGHVISKEGITVDPAKVEAVAEWKRPENPTEIRSFLGLAGYYRRFIKDFSKLAGPLTDLTKKNGRFVWDTRCETSFQELKRRLTRAPVLALPSGKDSFTVYTDASKEGLGCVLMQNKNVIAFASRKLKTHEQNYPTHDLELAAVVFALKKWRHYLYGITFEVYSDHKSLKYLFSQKELNMRQRRWMELLEDYDCTINYHPGKANVVADALSRKAQVAGLMVKEWEMLGAASEWNPRLGCFFCRYSPTSPPQPFSSTIASAPSNPKPNQNKPQPSPSSDLTNNVHLISPVDRLRLCQSPTRRLPPPLQLPLRLPRKSLQLTQSPELLPLAPSQPLQRLNQSEDEVGEATSDSTATARTLSL</sequence>
<dbReference type="Gene3D" id="3.30.70.270">
    <property type="match status" value="2"/>
</dbReference>
<dbReference type="InterPro" id="IPR005162">
    <property type="entry name" value="Retrotrans_gag_dom"/>
</dbReference>
<dbReference type="PANTHER" id="PTHR37984:SF5">
    <property type="entry name" value="PROTEIN NYNRIN-LIKE"/>
    <property type="match status" value="1"/>
</dbReference>
<dbReference type="PROSITE" id="PS50878">
    <property type="entry name" value="RT_POL"/>
    <property type="match status" value="1"/>
</dbReference>
<evidence type="ECO:0000313" key="10">
    <source>
        <dbReference type="Proteomes" id="UP001652660"/>
    </source>
</evidence>
<keyword evidence="5" id="KW-0255">Endonuclease</keyword>
<feature type="compositionally biased region" description="Low complexity" evidence="8">
    <location>
        <begin position="882"/>
        <end position="906"/>
    </location>
</feature>
<evidence type="ECO:0000256" key="5">
    <source>
        <dbReference type="ARBA" id="ARBA00022759"/>
    </source>
</evidence>
<name>A0ABM4W2V6_COFAR</name>
<dbReference type="SUPFAM" id="SSF57756">
    <property type="entry name" value="Retrovirus zinc finger-like domains"/>
    <property type="match status" value="1"/>
</dbReference>
<dbReference type="InterPro" id="IPR043128">
    <property type="entry name" value="Rev_trsase/Diguanyl_cyclase"/>
</dbReference>
<dbReference type="Gene3D" id="3.10.10.10">
    <property type="entry name" value="HIV Type 1 Reverse Transcriptase, subunit A, domain 1"/>
    <property type="match status" value="1"/>
</dbReference>
<gene>
    <name evidence="11" type="primary">LOC140016484</name>
</gene>
<keyword evidence="3" id="KW-0548">Nucleotidyltransferase</keyword>
<keyword evidence="4" id="KW-0540">Nuclease</keyword>
<dbReference type="GeneID" id="140016484"/>
<feature type="domain" description="Reverse transcriptase" evidence="9">
    <location>
        <begin position="455"/>
        <end position="634"/>
    </location>
</feature>
<keyword evidence="2" id="KW-0808">Transferase</keyword>
<dbReference type="Pfam" id="PF17917">
    <property type="entry name" value="RT_RNaseH"/>
    <property type="match status" value="1"/>
</dbReference>
<feature type="region of interest" description="Disordered" evidence="8">
    <location>
        <begin position="881"/>
        <end position="911"/>
    </location>
</feature>
<evidence type="ECO:0000256" key="8">
    <source>
        <dbReference type="SAM" id="MobiDB-lite"/>
    </source>
</evidence>
<evidence type="ECO:0000256" key="1">
    <source>
        <dbReference type="ARBA" id="ARBA00012493"/>
    </source>
</evidence>
<dbReference type="SMART" id="SM00343">
    <property type="entry name" value="ZnF_C2HC"/>
    <property type="match status" value="2"/>
</dbReference>
<dbReference type="InterPro" id="IPR043502">
    <property type="entry name" value="DNA/RNA_pol_sf"/>
</dbReference>